<name>A0A2M7TDV8_UNCKA</name>
<organism evidence="2 3">
    <name type="scientific">candidate division WWE3 bacterium CG_4_10_14_0_2_um_filter_42_7</name>
    <dbReference type="NCBI Taxonomy" id="1975073"/>
    <lineage>
        <taxon>Bacteria</taxon>
        <taxon>Katanobacteria</taxon>
    </lineage>
</organism>
<gene>
    <name evidence="2" type="ORF">COY33_00940</name>
</gene>
<reference evidence="3" key="1">
    <citation type="submission" date="2017-09" db="EMBL/GenBank/DDBJ databases">
        <title>Depth-based differentiation of microbial function through sediment-hosted aquifers and enrichment of novel symbionts in the deep terrestrial subsurface.</title>
        <authorList>
            <person name="Probst A.J."/>
            <person name="Ladd B."/>
            <person name="Jarett J.K."/>
            <person name="Geller-Mcgrath D.E."/>
            <person name="Sieber C.M.K."/>
            <person name="Emerson J.B."/>
            <person name="Anantharaman K."/>
            <person name="Thomas B.C."/>
            <person name="Malmstrom R."/>
            <person name="Stieglmeier M."/>
            <person name="Klingl A."/>
            <person name="Woyke T."/>
            <person name="Ryan C.M."/>
            <person name="Banfield J.F."/>
        </authorList>
    </citation>
    <scope>NUCLEOTIDE SEQUENCE [LARGE SCALE GENOMIC DNA]</scope>
</reference>
<dbReference type="AlphaFoldDB" id="A0A2M7TDV8"/>
<proteinExistence type="predicted"/>
<keyword evidence="1" id="KW-1133">Transmembrane helix</keyword>
<feature type="transmembrane region" description="Helical" evidence="1">
    <location>
        <begin position="87"/>
        <end position="109"/>
    </location>
</feature>
<evidence type="ECO:0000313" key="3">
    <source>
        <dbReference type="Proteomes" id="UP000229915"/>
    </source>
</evidence>
<evidence type="ECO:0000256" key="1">
    <source>
        <dbReference type="SAM" id="Phobius"/>
    </source>
</evidence>
<accession>A0A2M7TDV8</accession>
<evidence type="ECO:0000313" key="2">
    <source>
        <dbReference type="EMBL" id="PIZ43765.1"/>
    </source>
</evidence>
<keyword evidence="1" id="KW-0472">Membrane</keyword>
<dbReference type="Proteomes" id="UP000229915">
    <property type="component" value="Unassembled WGS sequence"/>
</dbReference>
<dbReference type="EMBL" id="PFNK01000028">
    <property type="protein sequence ID" value="PIZ43765.1"/>
    <property type="molecule type" value="Genomic_DNA"/>
</dbReference>
<feature type="transmembrane region" description="Helical" evidence="1">
    <location>
        <begin position="12"/>
        <end position="34"/>
    </location>
</feature>
<keyword evidence="1" id="KW-0812">Transmembrane</keyword>
<comment type="caution">
    <text evidence="2">The sequence shown here is derived from an EMBL/GenBank/DDBJ whole genome shotgun (WGS) entry which is preliminary data.</text>
</comment>
<protein>
    <submittedName>
        <fullName evidence="2">Uncharacterized protein</fullName>
    </submittedName>
</protein>
<sequence length="110" mass="12308">MPKQPFRSPTPLFISFLQASGLVSYCLLIGTFVFNSEGIFGKMTNSAGPALFLILFVTSALISALIVLGYPIYIFFDKKQVGESLKLIGLTTFWLFFFVISFLSIFLIFK</sequence>
<feature type="transmembrane region" description="Helical" evidence="1">
    <location>
        <begin position="50"/>
        <end position="75"/>
    </location>
</feature>